<keyword evidence="1" id="KW-1133">Transmembrane helix</keyword>
<feature type="transmembrane region" description="Helical" evidence="1">
    <location>
        <begin position="172"/>
        <end position="191"/>
    </location>
</feature>
<evidence type="ECO:0000313" key="2">
    <source>
        <dbReference type="EMBL" id="KAK4527083.1"/>
    </source>
</evidence>
<keyword evidence="1" id="KW-0472">Membrane</keyword>
<accession>A0AAV9IIL1</accession>
<feature type="transmembrane region" description="Helical" evidence="1">
    <location>
        <begin position="62"/>
        <end position="79"/>
    </location>
</feature>
<feature type="transmembrane region" description="Helical" evidence="1">
    <location>
        <begin position="203"/>
        <end position="226"/>
    </location>
</feature>
<feature type="transmembrane region" description="Helical" evidence="1">
    <location>
        <begin position="12"/>
        <end position="32"/>
    </location>
</feature>
<dbReference type="AlphaFoldDB" id="A0AAV9IIL1"/>
<name>A0AAV9IIL1_9RHOD</name>
<evidence type="ECO:0000256" key="1">
    <source>
        <dbReference type="SAM" id="Phobius"/>
    </source>
</evidence>
<comment type="caution">
    <text evidence="2">The sequence shown here is derived from an EMBL/GenBank/DDBJ whole genome shotgun (WGS) entry which is preliminary data.</text>
</comment>
<dbReference type="EMBL" id="JANCYU010000047">
    <property type="protein sequence ID" value="KAK4527083.1"/>
    <property type="molecule type" value="Genomic_DNA"/>
</dbReference>
<feature type="transmembrane region" description="Helical" evidence="1">
    <location>
        <begin position="86"/>
        <end position="105"/>
    </location>
</feature>
<feature type="transmembrane region" description="Helical" evidence="1">
    <location>
        <begin position="130"/>
        <end position="151"/>
    </location>
</feature>
<feature type="transmembrane region" description="Helical" evidence="1">
    <location>
        <begin position="233"/>
        <end position="255"/>
    </location>
</feature>
<gene>
    <name evidence="2" type="ORF">GAYE_SCF34G5005</name>
</gene>
<proteinExistence type="predicted"/>
<sequence>MSYVASLCRRKGLYFSVLALLTARLLLVSSYGDILDICVVDRAVEDLPPLTSFVIPIRDSLLHNYTVATLWILLFLYVFSRSNKGAAIFLVSFLSLWFHLTYWFLLLLKGWLDDATCSFGRFLGQPNSVSGHYCYFTYCFLSLLTLFQVKLGDGKPRKKQLESTWLHILDNYVLKLLLSLFVLGGIVTVYRTFFHGYHSLRQVLYGISLGCLSHSLMETILWEYFLTGRHVSLILGLLAVLSPNLLFFCTLLWPFPVYGYPVGSKQVMAHVVNWLVLFITRKAWTNYVHSTKGRTRDDNGICLRELDAQDILKNQAKEQ</sequence>
<organism evidence="2 3">
    <name type="scientific">Galdieria yellowstonensis</name>
    <dbReference type="NCBI Taxonomy" id="3028027"/>
    <lineage>
        <taxon>Eukaryota</taxon>
        <taxon>Rhodophyta</taxon>
        <taxon>Bangiophyceae</taxon>
        <taxon>Galdieriales</taxon>
        <taxon>Galdieriaceae</taxon>
        <taxon>Galdieria</taxon>
    </lineage>
</organism>
<reference evidence="2 3" key="1">
    <citation type="submission" date="2022-07" db="EMBL/GenBank/DDBJ databases">
        <title>Genome-wide signatures of adaptation to extreme environments.</title>
        <authorList>
            <person name="Cho C.H."/>
            <person name="Yoon H.S."/>
        </authorList>
    </citation>
    <scope>NUCLEOTIDE SEQUENCE [LARGE SCALE GENOMIC DNA]</scope>
    <source>
        <strain evidence="2 3">108.79 E11</strain>
    </source>
</reference>
<dbReference type="Proteomes" id="UP001300502">
    <property type="component" value="Unassembled WGS sequence"/>
</dbReference>
<protein>
    <submittedName>
        <fullName evidence="2">Uncharacterized protein</fullName>
    </submittedName>
</protein>
<keyword evidence="3" id="KW-1185">Reference proteome</keyword>
<keyword evidence="1" id="KW-0812">Transmembrane</keyword>
<evidence type="ECO:0000313" key="3">
    <source>
        <dbReference type="Proteomes" id="UP001300502"/>
    </source>
</evidence>